<accession>A0AA48WX84</accession>
<dbReference type="EMBL" id="MZ130494">
    <property type="protein sequence ID" value="QWM90868.2"/>
    <property type="molecule type" value="Genomic_DNA"/>
</dbReference>
<evidence type="ECO:0000256" key="1">
    <source>
        <dbReference type="SAM" id="Phobius"/>
    </source>
</evidence>
<keyword evidence="1" id="KW-1133">Transmembrane helix</keyword>
<keyword evidence="1" id="KW-0472">Membrane</keyword>
<feature type="transmembrane region" description="Helical" evidence="1">
    <location>
        <begin position="47"/>
        <end position="68"/>
    </location>
</feature>
<gene>
    <name evidence="2" type="primary">gp_72902</name>
</gene>
<keyword evidence="1" id="KW-0812">Transmembrane</keyword>
<proteinExistence type="predicted"/>
<protein>
    <submittedName>
        <fullName evidence="2">Outer capsid protein/viral fiber</fullName>
    </submittedName>
</protein>
<organism evidence="2 3">
    <name type="scientific">uncultured phage cr19_1</name>
    <dbReference type="NCBI Taxonomy" id="2986420"/>
    <lineage>
        <taxon>Viruses</taxon>
        <taxon>Duplodnaviria</taxon>
        <taxon>Heunggongvirae</taxon>
        <taxon>Uroviricota</taxon>
        <taxon>Caudoviricetes</taxon>
        <taxon>Crassvirales</taxon>
        <taxon>Suoliviridae</taxon>
        <taxon>Uncouvirinae</taxon>
        <taxon>Birpovirus</taxon>
        <taxon>Birpovirus hominis</taxon>
    </lineage>
</organism>
<evidence type="ECO:0000313" key="2">
    <source>
        <dbReference type="EMBL" id="QWM90868.2"/>
    </source>
</evidence>
<name>A0AA48WX84_9CAUD</name>
<evidence type="ECO:0000313" key="3">
    <source>
        <dbReference type="Proteomes" id="UP000827455"/>
    </source>
</evidence>
<reference evidence="2 3" key="1">
    <citation type="submission" date="2021-04" db="EMBL/GenBank/DDBJ databases">
        <authorList>
            <person name="Shkoporov A.N."/>
            <person name="Stockdale S.R."/>
            <person name="Guerin E."/>
            <person name="Ross R.P."/>
            <person name="Hill C."/>
        </authorList>
    </citation>
    <scope>NUCLEOTIDE SEQUENCE [LARGE SCALE GENOMIC DNA]</scope>
    <source>
        <strain evidence="3">cr19_1</strain>
    </source>
</reference>
<keyword evidence="3" id="KW-1185">Reference proteome</keyword>
<dbReference type="Proteomes" id="UP000827455">
    <property type="component" value="Segment"/>
</dbReference>
<sequence>MLEDRIIVQDRGIDAGLAALMQNANKGMDPAALMAMMNNGGFGGNGGWWWIWIILIFFCWGGFGGNGFGRGGNDAGRLASQLNTDANTSLLMQAINGNKEAISSLSNTLNCDINAVQTALNTINSGVSQISCDTKLSSCEVINAITSGNATLASELANCCCTTQRSIDAVNNNITKMGYENQLSVCNQTNNLVNTMNSNTLALRDSGTANTQSIIAKLDAMQNQALLDKIDSLRERNSTLLTQLSQEHQTATFGNMISSATAPIVTKLNSLQSDVDGIKCKLPNTVSVPYPQLSCYNPEIFRAAAMGAYAGDAAFNGVGYNSGCGCGC</sequence>